<evidence type="ECO:0000313" key="4">
    <source>
        <dbReference type="Proteomes" id="UP000766570"/>
    </source>
</evidence>
<evidence type="ECO:0000259" key="2">
    <source>
        <dbReference type="Pfam" id="PF02120"/>
    </source>
</evidence>
<accession>A0ABS4WD40</accession>
<gene>
    <name evidence="3" type="ORF">JOF46_001977</name>
</gene>
<dbReference type="CDD" id="cd17470">
    <property type="entry name" value="T3SS_Flik_C"/>
    <property type="match status" value="1"/>
</dbReference>
<feature type="compositionally biased region" description="Low complexity" evidence="1">
    <location>
        <begin position="162"/>
        <end position="175"/>
    </location>
</feature>
<sequence length="380" mass="36980">MATGSAARASFPVAVAPLLTVPVPGAPTPETTAPPQVAPLPLAEAPLLNLRLPGAPSPETAAPPQVPPLPVAKSPLLVIEMPESVDSVAGALELADSAVDPGTPDASRTATTDTLPATSPGTASVQDAAPAAIHPGVPESGSDTAEPSIPAGDGPRAGGGPSPAAAGVALAEPVPSAAPPAPVPASATAAHSVAQAAEPGPAAATRPSNDLAVGAIDPIEVPSATAAPARTHTPPLHRQLLGPIATLAAGPNGERTLSVNIAPEALGPITVKAHLGSEGIRMDLSAPTEAGREALRAMLPELRRELAASGGGNITLNTTADGSSSGGSPRGEAFGSGGEQRAATGPRSAVSPGGTGQPPEFQAPPELPTHRATSHLDVMA</sequence>
<dbReference type="RefSeq" id="WP_209907139.1">
    <property type="nucleotide sequence ID" value="NZ_BAAAMI010000011.1"/>
</dbReference>
<feature type="region of interest" description="Disordered" evidence="1">
    <location>
        <begin position="309"/>
        <end position="380"/>
    </location>
</feature>
<name>A0ABS4WD40_9MICC</name>
<keyword evidence="3" id="KW-0969">Cilium</keyword>
<feature type="compositionally biased region" description="Low complexity" evidence="1">
    <location>
        <begin position="184"/>
        <end position="207"/>
    </location>
</feature>
<proteinExistence type="predicted"/>
<feature type="compositionally biased region" description="Polar residues" evidence="1">
    <location>
        <begin position="314"/>
        <end position="323"/>
    </location>
</feature>
<keyword evidence="4" id="KW-1185">Reference proteome</keyword>
<reference evidence="3 4" key="1">
    <citation type="submission" date="2021-03" db="EMBL/GenBank/DDBJ databases">
        <title>Sequencing the genomes of 1000 actinobacteria strains.</title>
        <authorList>
            <person name="Klenk H.-P."/>
        </authorList>
    </citation>
    <scope>NUCLEOTIDE SEQUENCE [LARGE SCALE GENOMIC DNA]</scope>
    <source>
        <strain evidence="3 4">DSM 15454</strain>
    </source>
</reference>
<evidence type="ECO:0000313" key="3">
    <source>
        <dbReference type="EMBL" id="MBP2374065.1"/>
    </source>
</evidence>
<organism evidence="3 4">
    <name type="scientific">Paeniglutamicibacter psychrophenolicus</name>
    <dbReference type="NCBI Taxonomy" id="257454"/>
    <lineage>
        <taxon>Bacteria</taxon>
        <taxon>Bacillati</taxon>
        <taxon>Actinomycetota</taxon>
        <taxon>Actinomycetes</taxon>
        <taxon>Micrococcales</taxon>
        <taxon>Micrococcaceae</taxon>
        <taxon>Paeniglutamicibacter</taxon>
    </lineage>
</organism>
<feature type="region of interest" description="Disordered" evidence="1">
    <location>
        <begin position="96"/>
        <end position="208"/>
    </location>
</feature>
<evidence type="ECO:0000256" key="1">
    <source>
        <dbReference type="SAM" id="MobiDB-lite"/>
    </source>
</evidence>
<feature type="compositionally biased region" description="Polar residues" evidence="1">
    <location>
        <begin position="106"/>
        <end position="125"/>
    </location>
</feature>
<dbReference type="InterPro" id="IPR021136">
    <property type="entry name" value="Flagellar_hook_control-like_C"/>
</dbReference>
<dbReference type="Gene3D" id="3.30.750.140">
    <property type="match status" value="1"/>
</dbReference>
<dbReference type="Proteomes" id="UP000766570">
    <property type="component" value="Unassembled WGS sequence"/>
</dbReference>
<dbReference type="InterPro" id="IPR038610">
    <property type="entry name" value="FliK-like_C_sf"/>
</dbReference>
<feature type="domain" description="Flagellar hook-length control protein-like C-terminal" evidence="2">
    <location>
        <begin position="251"/>
        <end position="316"/>
    </location>
</feature>
<keyword evidence="3" id="KW-0282">Flagellum</keyword>
<protein>
    <submittedName>
        <fullName evidence="3">Flagellar hook-length control protein FliK</fullName>
    </submittedName>
</protein>
<dbReference type="Pfam" id="PF02120">
    <property type="entry name" value="Flg_hook"/>
    <property type="match status" value="1"/>
</dbReference>
<dbReference type="EMBL" id="JAGIOE010000001">
    <property type="protein sequence ID" value="MBP2374065.1"/>
    <property type="molecule type" value="Genomic_DNA"/>
</dbReference>
<keyword evidence="3" id="KW-0966">Cell projection</keyword>
<comment type="caution">
    <text evidence="3">The sequence shown here is derived from an EMBL/GenBank/DDBJ whole genome shotgun (WGS) entry which is preliminary data.</text>
</comment>
<feature type="compositionally biased region" description="Gly residues" evidence="1">
    <location>
        <begin position="324"/>
        <end position="338"/>
    </location>
</feature>